<dbReference type="EMBL" id="JBBKAK010000001">
    <property type="protein sequence ID" value="MEJ8672430.1"/>
    <property type="molecule type" value="Genomic_DNA"/>
</dbReference>
<proteinExistence type="predicted"/>
<keyword evidence="2" id="KW-1185">Reference proteome</keyword>
<gene>
    <name evidence="1" type="ORF">WKI71_41170</name>
</gene>
<name>A0ABU8UW53_9ACTN</name>
<comment type="caution">
    <text evidence="1">The sequence shown here is derived from an EMBL/GenBank/DDBJ whole genome shotgun (WGS) entry which is preliminary data.</text>
</comment>
<reference evidence="1 2" key="1">
    <citation type="submission" date="2024-03" db="EMBL/GenBank/DDBJ databases">
        <title>Novel Streptomyces species of biotechnological and ecological value are a feature of Machair soil.</title>
        <authorList>
            <person name="Prole J.R."/>
            <person name="Goodfellow M."/>
            <person name="Allenby N."/>
            <person name="Ward A.C."/>
        </authorList>
    </citation>
    <scope>NUCLEOTIDE SEQUENCE [LARGE SCALE GENOMIC DNA]</scope>
    <source>
        <strain evidence="1 2">MS1.AVA.1</strain>
    </source>
</reference>
<evidence type="ECO:0000313" key="2">
    <source>
        <dbReference type="Proteomes" id="UP001376459"/>
    </source>
</evidence>
<protein>
    <submittedName>
        <fullName evidence="1">Uncharacterized protein</fullName>
    </submittedName>
</protein>
<accession>A0ABU8UW53</accession>
<evidence type="ECO:0000313" key="1">
    <source>
        <dbReference type="EMBL" id="MEJ8672430.1"/>
    </source>
</evidence>
<sequence length="65" mass="7251">MPPTVWPGIWQYTSTSSQELICPMTVGQFEVLGEVAQLPWFMSRTLTPFAHTPYQPRPCPSAAAL</sequence>
<dbReference type="Proteomes" id="UP001376459">
    <property type="component" value="Unassembled WGS sequence"/>
</dbReference>
<organism evidence="1 2">
    <name type="scientific">Streptomyces machairae</name>
    <dbReference type="NCBI Taxonomy" id="3134109"/>
    <lineage>
        <taxon>Bacteria</taxon>
        <taxon>Bacillati</taxon>
        <taxon>Actinomycetota</taxon>
        <taxon>Actinomycetes</taxon>
        <taxon>Kitasatosporales</taxon>
        <taxon>Streptomycetaceae</taxon>
        <taxon>Streptomyces</taxon>
    </lineage>
</organism>